<dbReference type="PANTHER" id="PTHR43537:SF5">
    <property type="entry name" value="UXU OPERON TRANSCRIPTIONAL REGULATOR"/>
    <property type="match status" value="1"/>
</dbReference>
<dbReference type="InterPro" id="IPR000524">
    <property type="entry name" value="Tscrpt_reg_HTH_GntR"/>
</dbReference>
<dbReference type="EMBL" id="JBHSXS010000055">
    <property type="protein sequence ID" value="MFC6886505.1"/>
    <property type="molecule type" value="Genomic_DNA"/>
</dbReference>
<dbReference type="SMART" id="SM00895">
    <property type="entry name" value="FCD"/>
    <property type="match status" value="1"/>
</dbReference>
<organism evidence="5 6">
    <name type="scientific">Actinomadura yumaensis</name>
    <dbReference type="NCBI Taxonomy" id="111807"/>
    <lineage>
        <taxon>Bacteria</taxon>
        <taxon>Bacillati</taxon>
        <taxon>Actinomycetota</taxon>
        <taxon>Actinomycetes</taxon>
        <taxon>Streptosporangiales</taxon>
        <taxon>Thermomonosporaceae</taxon>
        <taxon>Actinomadura</taxon>
    </lineage>
</organism>
<dbReference type="Gene3D" id="1.10.10.10">
    <property type="entry name" value="Winged helix-like DNA-binding domain superfamily/Winged helix DNA-binding domain"/>
    <property type="match status" value="1"/>
</dbReference>
<name>A0ABW2D1M5_9ACTN</name>
<keyword evidence="3" id="KW-0804">Transcription</keyword>
<dbReference type="CDD" id="cd07377">
    <property type="entry name" value="WHTH_GntR"/>
    <property type="match status" value="1"/>
</dbReference>
<dbReference type="SUPFAM" id="SSF48008">
    <property type="entry name" value="GntR ligand-binding domain-like"/>
    <property type="match status" value="1"/>
</dbReference>
<dbReference type="Proteomes" id="UP001596380">
    <property type="component" value="Unassembled WGS sequence"/>
</dbReference>
<dbReference type="InterPro" id="IPR036388">
    <property type="entry name" value="WH-like_DNA-bd_sf"/>
</dbReference>
<dbReference type="RefSeq" id="WP_160820334.1">
    <property type="nucleotide sequence ID" value="NZ_JBHSXS010000055.1"/>
</dbReference>
<evidence type="ECO:0000259" key="4">
    <source>
        <dbReference type="PROSITE" id="PS50949"/>
    </source>
</evidence>
<evidence type="ECO:0000313" key="6">
    <source>
        <dbReference type="Proteomes" id="UP001596380"/>
    </source>
</evidence>
<accession>A0ABW2D1M5</accession>
<dbReference type="SMART" id="SM00345">
    <property type="entry name" value="HTH_GNTR"/>
    <property type="match status" value="1"/>
</dbReference>
<evidence type="ECO:0000256" key="3">
    <source>
        <dbReference type="ARBA" id="ARBA00023163"/>
    </source>
</evidence>
<dbReference type="InterPro" id="IPR008920">
    <property type="entry name" value="TF_FadR/GntR_C"/>
</dbReference>
<evidence type="ECO:0000313" key="5">
    <source>
        <dbReference type="EMBL" id="MFC6886505.1"/>
    </source>
</evidence>
<dbReference type="Pfam" id="PF00392">
    <property type="entry name" value="GntR"/>
    <property type="match status" value="1"/>
</dbReference>
<feature type="domain" description="HTH gntR-type" evidence="4">
    <location>
        <begin position="16"/>
        <end position="84"/>
    </location>
</feature>
<dbReference type="Pfam" id="PF07729">
    <property type="entry name" value="FCD"/>
    <property type="match status" value="1"/>
</dbReference>
<dbReference type="PRINTS" id="PR00035">
    <property type="entry name" value="HTHGNTR"/>
</dbReference>
<reference evidence="6" key="1">
    <citation type="journal article" date="2019" name="Int. J. Syst. Evol. Microbiol.">
        <title>The Global Catalogue of Microorganisms (GCM) 10K type strain sequencing project: providing services to taxonomists for standard genome sequencing and annotation.</title>
        <authorList>
            <consortium name="The Broad Institute Genomics Platform"/>
            <consortium name="The Broad Institute Genome Sequencing Center for Infectious Disease"/>
            <person name="Wu L."/>
            <person name="Ma J."/>
        </authorList>
    </citation>
    <scope>NUCLEOTIDE SEQUENCE [LARGE SCALE GENOMIC DNA]</scope>
    <source>
        <strain evidence="6">JCM 3369</strain>
    </source>
</reference>
<proteinExistence type="predicted"/>
<keyword evidence="2" id="KW-0238">DNA-binding</keyword>
<protein>
    <submittedName>
        <fullName evidence="5">FadR/GntR family transcriptional regulator</fullName>
    </submittedName>
</protein>
<dbReference type="SUPFAM" id="SSF46785">
    <property type="entry name" value="Winged helix' DNA-binding domain"/>
    <property type="match status" value="1"/>
</dbReference>
<dbReference type="PROSITE" id="PS50949">
    <property type="entry name" value="HTH_GNTR"/>
    <property type="match status" value="1"/>
</dbReference>
<sequence>MAETPASPGFRAVKWVSPTQQIREQLLKAIRLGELAPGAALPSERELCEVFGVSRVSVREALAGLEAMGLISVRHGRGAFVREGAGDHYAGSFGHYIELHRDQMVELLAVRGALDELAAQEAAAHGTSEALDQMLEAHRAFLEAASAERPEFTRIAELDVAFHLSVAQAAPGGLLKLLLQDLHGLLTDSRLITLARPGQLPRSAAEHQSIVEAILARDPSAAGRLASDHVTRIREWAADFTAPNPIP</sequence>
<comment type="caution">
    <text evidence="5">The sequence shown here is derived from an EMBL/GenBank/DDBJ whole genome shotgun (WGS) entry which is preliminary data.</text>
</comment>
<keyword evidence="6" id="KW-1185">Reference proteome</keyword>
<gene>
    <name evidence="5" type="ORF">ACFQKB_42560</name>
</gene>
<dbReference type="PANTHER" id="PTHR43537">
    <property type="entry name" value="TRANSCRIPTIONAL REGULATOR, GNTR FAMILY"/>
    <property type="match status" value="1"/>
</dbReference>
<dbReference type="InterPro" id="IPR011711">
    <property type="entry name" value="GntR_C"/>
</dbReference>
<dbReference type="InterPro" id="IPR036390">
    <property type="entry name" value="WH_DNA-bd_sf"/>
</dbReference>
<evidence type="ECO:0000256" key="1">
    <source>
        <dbReference type="ARBA" id="ARBA00023015"/>
    </source>
</evidence>
<dbReference type="Gene3D" id="1.20.120.530">
    <property type="entry name" value="GntR ligand-binding domain-like"/>
    <property type="match status" value="1"/>
</dbReference>
<evidence type="ECO:0000256" key="2">
    <source>
        <dbReference type="ARBA" id="ARBA00023125"/>
    </source>
</evidence>
<keyword evidence="1" id="KW-0805">Transcription regulation</keyword>